<evidence type="ECO:0000313" key="2">
    <source>
        <dbReference type="EMBL" id="GAB46897.1"/>
    </source>
</evidence>
<comment type="caution">
    <text evidence="2">The sequence shown here is derived from an EMBL/GenBank/DDBJ whole genome shotgun (WGS) entry which is preliminary data.</text>
</comment>
<organism evidence="2 3">
    <name type="scientific">Mobilicoccus pelagius NBRC 104925</name>
    <dbReference type="NCBI Taxonomy" id="1089455"/>
    <lineage>
        <taxon>Bacteria</taxon>
        <taxon>Bacillati</taxon>
        <taxon>Actinomycetota</taxon>
        <taxon>Actinomycetes</taxon>
        <taxon>Micrococcales</taxon>
        <taxon>Dermatophilaceae</taxon>
        <taxon>Mobilicoccus</taxon>
    </lineage>
</organism>
<dbReference type="EMBL" id="BAFE01000001">
    <property type="protein sequence ID" value="GAB46897.1"/>
    <property type="molecule type" value="Genomic_DNA"/>
</dbReference>
<keyword evidence="1" id="KW-0472">Membrane</keyword>
<feature type="transmembrane region" description="Helical" evidence="1">
    <location>
        <begin position="12"/>
        <end position="32"/>
    </location>
</feature>
<feature type="transmembrane region" description="Helical" evidence="1">
    <location>
        <begin position="44"/>
        <end position="66"/>
    </location>
</feature>
<reference evidence="2 3" key="1">
    <citation type="submission" date="2012-02" db="EMBL/GenBank/DDBJ databases">
        <title>Whole genome shotgun sequence of Mobilicoccus pelagius NBRC 104925.</title>
        <authorList>
            <person name="Yoshida Y."/>
            <person name="Hosoyama A."/>
            <person name="Tsuchikane K."/>
            <person name="Katsumata H."/>
            <person name="Yamazaki S."/>
            <person name="Fujita N."/>
        </authorList>
    </citation>
    <scope>NUCLEOTIDE SEQUENCE [LARGE SCALE GENOMIC DNA]</scope>
    <source>
        <strain evidence="2 3">NBRC 104925</strain>
    </source>
</reference>
<dbReference type="Proteomes" id="UP000004367">
    <property type="component" value="Unassembled WGS sequence"/>
</dbReference>
<keyword evidence="3" id="KW-1185">Reference proteome</keyword>
<dbReference type="RefSeq" id="WP_009480831.1">
    <property type="nucleotide sequence ID" value="NZ_BAFE01000001.1"/>
</dbReference>
<evidence type="ECO:0000256" key="1">
    <source>
        <dbReference type="SAM" id="Phobius"/>
    </source>
</evidence>
<sequence length="178" mass="19400">MTPVVFYRSTRSLVLVGLATIAFSMVGLFLPFQHPSTVSHAKLVVAGVAGLVFSLFCAVGWVRLWLHRHEPALVVDHLGFTDATRTVGVGRVDWSEVRGIRVVEQDRVRHVCVDLVDDEAFLARFSPRTAVLMRKNIELLGTPAAIAAAGLDRPFGEVVVTMESALAASRWSHGRAAV</sequence>
<keyword evidence="1" id="KW-0812">Transmembrane</keyword>
<proteinExistence type="predicted"/>
<dbReference type="eggNOG" id="ENOG50318NQ">
    <property type="taxonomic scope" value="Bacteria"/>
</dbReference>
<evidence type="ECO:0000313" key="3">
    <source>
        <dbReference type="Proteomes" id="UP000004367"/>
    </source>
</evidence>
<keyword evidence="1" id="KW-1133">Transmembrane helix</keyword>
<gene>
    <name evidence="2" type="ORF">MOPEL_001_00150</name>
</gene>
<dbReference type="NCBIfam" id="NF041635">
    <property type="entry name" value="STM3941_fam"/>
    <property type="match status" value="1"/>
</dbReference>
<dbReference type="InterPro" id="IPR048136">
    <property type="entry name" value="STM3941-like"/>
</dbReference>
<name>H5UMD9_9MICO</name>
<protein>
    <submittedName>
        <fullName evidence="2">Uncharacterized protein</fullName>
    </submittedName>
</protein>
<accession>H5UMD9</accession>
<dbReference type="AlphaFoldDB" id="H5UMD9"/>